<feature type="region of interest" description="Disordered" evidence="1">
    <location>
        <begin position="1"/>
        <end position="23"/>
    </location>
</feature>
<name>A0A108U816_9GAMM</name>
<sequence length="80" mass="8610">MGVRPPALSDPEGRSSDAIATTCCDQPVADKTIRFAPRGHRRHSQTTPPPRGANFTVFSQAGWAYYRAEPAGATRPCQPA</sequence>
<protein>
    <submittedName>
        <fullName evidence="2">Uncharacterized protein</fullName>
    </submittedName>
</protein>
<evidence type="ECO:0000313" key="3">
    <source>
        <dbReference type="Proteomes" id="UP000023435"/>
    </source>
</evidence>
<organism evidence="2 3">
    <name type="scientific">Lysobacter capsici AZ78</name>
    <dbReference type="NCBI Taxonomy" id="1444315"/>
    <lineage>
        <taxon>Bacteria</taxon>
        <taxon>Pseudomonadati</taxon>
        <taxon>Pseudomonadota</taxon>
        <taxon>Gammaproteobacteria</taxon>
        <taxon>Lysobacterales</taxon>
        <taxon>Lysobacteraceae</taxon>
        <taxon>Lysobacter</taxon>
    </lineage>
</organism>
<evidence type="ECO:0000256" key="1">
    <source>
        <dbReference type="SAM" id="MobiDB-lite"/>
    </source>
</evidence>
<dbReference type="EMBL" id="JAJA02000001">
    <property type="protein sequence ID" value="KWS04270.1"/>
    <property type="molecule type" value="Genomic_DNA"/>
</dbReference>
<reference evidence="2 3" key="1">
    <citation type="journal article" date="2014" name="Genome Announc.">
        <title>Draft Genome Sequence of Lysobacter capsici AZ78, a Bacterium Antagonistic to Plant-Pathogenic Oomycetes.</title>
        <authorList>
            <person name="Puopolo G."/>
            <person name="Sonego P."/>
            <person name="Engelen K."/>
            <person name="Pertot I."/>
        </authorList>
    </citation>
    <scope>NUCLEOTIDE SEQUENCE [LARGE SCALE GENOMIC DNA]</scope>
    <source>
        <strain evidence="2 3">AZ78</strain>
    </source>
</reference>
<dbReference type="AlphaFoldDB" id="A0A108U816"/>
<evidence type="ECO:0000313" key="2">
    <source>
        <dbReference type="EMBL" id="KWS04270.1"/>
    </source>
</evidence>
<dbReference type="Proteomes" id="UP000023435">
    <property type="component" value="Unassembled WGS sequence"/>
</dbReference>
<gene>
    <name evidence="2" type="ORF">AZ78_1819</name>
</gene>
<proteinExistence type="predicted"/>
<keyword evidence="3" id="KW-1185">Reference proteome</keyword>
<accession>A0A108U816</accession>
<comment type="caution">
    <text evidence="2">The sequence shown here is derived from an EMBL/GenBank/DDBJ whole genome shotgun (WGS) entry which is preliminary data.</text>
</comment>